<evidence type="ECO:0000313" key="1">
    <source>
        <dbReference type="EMBL" id="KFG90816.1"/>
    </source>
</evidence>
<dbReference type="EMBL" id="JFZA02000010">
    <property type="protein sequence ID" value="KFG90816.1"/>
    <property type="molecule type" value="Genomic_DNA"/>
</dbReference>
<organism evidence="1 2">
    <name type="scientific">Sphingobium herbicidovorans (strain ATCC 700291 / DSM 11019 / CCUG 56400 / KCTC 2939 / LMG 18315 / NBRC 16415 / MH)</name>
    <name type="common">Sphingomonas herbicidovorans</name>
    <dbReference type="NCBI Taxonomy" id="1219045"/>
    <lineage>
        <taxon>Bacteria</taxon>
        <taxon>Pseudomonadati</taxon>
        <taxon>Pseudomonadota</taxon>
        <taxon>Alphaproteobacteria</taxon>
        <taxon>Sphingomonadales</taxon>
        <taxon>Sphingomonadaceae</taxon>
        <taxon>Sphingobium</taxon>
    </lineage>
</organism>
<dbReference type="AlphaFoldDB" id="A0A086PBP8"/>
<dbReference type="Pfam" id="PF09677">
    <property type="entry name" value="TrbI_Ftype"/>
    <property type="match status" value="1"/>
</dbReference>
<keyword evidence="2" id="KW-1185">Reference proteome</keyword>
<dbReference type="Proteomes" id="UP000024284">
    <property type="component" value="Unassembled WGS sequence"/>
</dbReference>
<dbReference type="RefSeq" id="WP_037463872.1">
    <property type="nucleotide sequence ID" value="NZ_BCZD01000038.1"/>
</dbReference>
<dbReference type="InterPro" id="IPR014115">
    <property type="entry name" value="TrbI_Ftype"/>
</dbReference>
<dbReference type="OrthoDB" id="7391267at2"/>
<dbReference type="eggNOG" id="ENOG5030PN8">
    <property type="taxonomic scope" value="Bacteria"/>
</dbReference>
<reference evidence="1" key="1">
    <citation type="submission" date="2014-08" db="EMBL/GenBank/DDBJ databases">
        <title>Draft genome sequences of Sphingobium herbicidovorans.</title>
        <authorList>
            <person name="Gan H.M."/>
            <person name="Gan H.Y."/>
            <person name="Savka M.A."/>
        </authorList>
    </citation>
    <scope>NUCLEOTIDE SEQUENCE [LARGE SCALE GENOMIC DNA]</scope>
    <source>
        <strain evidence="1">NBRC 16415</strain>
    </source>
</reference>
<dbReference type="STRING" id="76947.GCA_002080435_04001"/>
<proteinExistence type="predicted"/>
<gene>
    <name evidence="1" type="ORF">BV98_001347</name>
</gene>
<dbReference type="PATRIC" id="fig|1219045.3.peg.1379"/>
<evidence type="ECO:0000313" key="2">
    <source>
        <dbReference type="Proteomes" id="UP000024284"/>
    </source>
</evidence>
<comment type="caution">
    <text evidence="1">The sequence shown here is derived from an EMBL/GenBank/DDBJ whole genome shotgun (WGS) entry which is preliminary data.</text>
</comment>
<accession>A0A086PBP8</accession>
<sequence length="216" mass="22458">MSEQKQLHLPHIPIAAAPTAPKLQQSRQAGFAGLSRSQIAAGALVLGTAIWGMWVTKTLVTPKQDHIVSARLSAIVGDYVQAQARSAMPSPQVESEMRRFMAALDKEVQRRSDKGEIIMVGEAVLTKNVPDITDSIKKAVYASGIAYPRQASAQDMQALARQTGVLPSPTAALAPAVPAAPIAMTGEDAAALALVPLPASSAPVPAFGGYDGASGQ</sequence>
<name>A0A086PBP8_SPHHM</name>
<protein>
    <submittedName>
        <fullName evidence="1">Conjugal transfer protein</fullName>
    </submittedName>
</protein>